<protein>
    <submittedName>
        <fullName evidence="1">Uncharacterized protein</fullName>
    </submittedName>
</protein>
<keyword evidence="2" id="KW-1185">Reference proteome</keyword>
<evidence type="ECO:0000313" key="1">
    <source>
        <dbReference type="EMBL" id="MFA0813989.1"/>
    </source>
</evidence>
<dbReference type="RefSeq" id="WP_371841833.1">
    <property type="nucleotide sequence ID" value="NZ_JBGMEK010000189.1"/>
</dbReference>
<name>A0ABV4P6N3_9GAMM</name>
<dbReference type="EMBL" id="JBGMEK010000189">
    <property type="protein sequence ID" value="MFA0813989.1"/>
    <property type="molecule type" value="Genomic_DNA"/>
</dbReference>
<sequence length="56" mass="6517">MKQGYIEPQIKDYLESDAGRALLDELLRQRLDCFIKFFTEQDQLLISSKGKAPQEV</sequence>
<evidence type="ECO:0000313" key="2">
    <source>
        <dbReference type="Proteomes" id="UP001569428"/>
    </source>
</evidence>
<dbReference type="Proteomes" id="UP001569428">
    <property type="component" value="Unassembled WGS sequence"/>
</dbReference>
<accession>A0ABV4P6N3</accession>
<gene>
    <name evidence="1" type="ORF">ACCI49_24280</name>
</gene>
<organism evidence="1 2">
    <name type="scientific">Microbulbifer epialgicus</name>
    <dbReference type="NCBI Taxonomy" id="393907"/>
    <lineage>
        <taxon>Bacteria</taxon>
        <taxon>Pseudomonadati</taxon>
        <taxon>Pseudomonadota</taxon>
        <taxon>Gammaproteobacteria</taxon>
        <taxon>Cellvibrionales</taxon>
        <taxon>Microbulbiferaceae</taxon>
        <taxon>Microbulbifer</taxon>
    </lineage>
</organism>
<comment type="caution">
    <text evidence="1">The sequence shown here is derived from an EMBL/GenBank/DDBJ whole genome shotgun (WGS) entry which is preliminary data.</text>
</comment>
<proteinExistence type="predicted"/>
<reference evidence="1 2" key="1">
    <citation type="submission" date="2024-08" db="EMBL/GenBank/DDBJ databases">
        <authorList>
            <person name="Ishaq N."/>
        </authorList>
    </citation>
    <scope>NUCLEOTIDE SEQUENCE [LARGE SCALE GENOMIC DNA]</scope>
    <source>
        <strain evidence="1 2">DSM 18651</strain>
    </source>
</reference>